<sequence>MKTVSWGWCLTPIRRMKPESNPMLKRKKRTLKSPPRAMAAARGKNESGAESWYTIRAAADNAADISIYDEIGGWGISAHWFAEELVALGSITQINLHIHSPGGSIFDGLAIYNLLKNHPARKVVYVDGVACSMASVIAMVGDPVIMPENAMMMIHRPRGIAGGESSDIRDYADLLDKMESVIIPIYAEKTGKSPDDIAALLASETWMSGAECVREGFADKVIQPVRAMAHLHSKRLEEFEHMPQNVKNMIIAPQGNAGTLTQPEPEPQAIMTTPPVAVTTPSPQPATTAPGTDEITLRARFQEEQRQRISGIQNVFGMFGNRHGELMAQCIADVDCNVDAAKDKLLEALGRGVTPTNTLGGTQNTQNPMLSHIYAGNGNFAGDGIRASLMARAGFESSQADNPYNAMTMRELARMSLTERGVGVSTLNPMQMVGMAFTHSTSDFGNILLDVANKAILQGWEEAPETYELWTRKGQLSDFKTAHRVGMGGFNSLRQVREGAEYKYVTTGDKQATIALATYGELFSITRQAIINDDLNMLTDVPMKLGRAAKSTIADLVYAILTSNPKMSTDNVNLFDKAKHANVLEGALMDVASLDKARQLMRTQKEGERHLNIRPAFVLVPTALESVTNQVIKSTSVKGADINAGIINPVKDFATVIAEPRLDDNSQSTFYLAAAKGTDTIEVAYLNGVDTPYIDQQDGFSVDGVTTKVRIDAGVAPVDHRGLVKCSA</sequence>
<keyword evidence="3 7" id="KW-0645">Protease</keyword>
<dbReference type="SUPFAM" id="SSF52096">
    <property type="entry name" value="ClpP/crotonase"/>
    <property type="match status" value="1"/>
</dbReference>
<evidence type="ECO:0000313" key="7">
    <source>
        <dbReference type="EMBL" id="HAC9913566.1"/>
    </source>
</evidence>
<dbReference type="NCBIfam" id="NF045542">
    <property type="entry name" value="Clp_rel_HeadMat"/>
    <property type="match status" value="1"/>
</dbReference>
<keyword evidence="2" id="KW-0963">Cytoplasm</keyword>
<evidence type="ECO:0000256" key="6">
    <source>
        <dbReference type="RuleBase" id="RU003567"/>
    </source>
</evidence>
<dbReference type="Gene3D" id="3.90.226.10">
    <property type="entry name" value="2-enoyl-CoA Hydratase, Chain A, domain 1"/>
    <property type="match status" value="1"/>
</dbReference>
<dbReference type="Pfam" id="PF00574">
    <property type="entry name" value="CLP_protease"/>
    <property type="match status" value="1"/>
</dbReference>
<dbReference type="EMBL" id="DAASWB010000009">
    <property type="protein sequence ID" value="HAE7266266.1"/>
    <property type="molecule type" value="Genomic_DNA"/>
</dbReference>
<keyword evidence="5" id="KW-0720">Serine protease</keyword>
<evidence type="ECO:0000256" key="1">
    <source>
        <dbReference type="ARBA" id="ARBA00007039"/>
    </source>
</evidence>
<dbReference type="InterPro" id="IPR029045">
    <property type="entry name" value="ClpP/crotonase-like_dom_sf"/>
</dbReference>
<name>A0A707M1L9_SALTM</name>
<dbReference type="EMBL" id="DAANHR010000014">
    <property type="protein sequence ID" value="HAC9913566.1"/>
    <property type="molecule type" value="Genomic_DNA"/>
</dbReference>
<dbReference type="GO" id="GO:0009368">
    <property type="term" value="C:endopeptidase Clp complex"/>
    <property type="evidence" value="ECO:0007669"/>
    <property type="project" value="TreeGrafter"/>
</dbReference>
<dbReference type="Pfam" id="PF25209">
    <property type="entry name" value="Phage_capsid_4"/>
    <property type="match status" value="1"/>
</dbReference>
<dbReference type="AlphaFoldDB" id="A0A707M1L9"/>
<proteinExistence type="inferred from homology"/>
<dbReference type="GO" id="GO:0051117">
    <property type="term" value="F:ATPase binding"/>
    <property type="evidence" value="ECO:0007669"/>
    <property type="project" value="TreeGrafter"/>
</dbReference>
<accession>A0A707M1L9</accession>
<dbReference type="PANTHER" id="PTHR10381:SF70">
    <property type="entry name" value="ATP-DEPENDENT CLP PROTEASE PROTEOLYTIC SUBUNIT"/>
    <property type="match status" value="1"/>
</dbReference>
<reference evidence="7" key="2">
    <citation type="submission" date="2019-08" db="EMBL/GenBank/DDBJ databases">
        <authorList>
            <consortium name="NCBI Pathogen Detection Project"/>
        </authorList>
    </citation>
    <scope>NUCLEOTIDE SEQUENCE</scope>
    <source>
        <strain evidence="7">LT2</strain>
        <strain evidence="8">SARA2</strain>
    </source>
</reference>
<comment type="caution">
    <text evidence="7">The sequence shown here is derived from an EMBL/GenBank/DDBJ whole genome shotgun (WGS) entry which is preliminary data.</text>
</comment>
<dbReference type="CDD" id="cd07016">
    <property type="entry name" value="S14_ClpP_1"/>
    <property type="match status" value="1"/>
</dbReference>
<dbReference type="InterPro" id="IPR023562">
    <property type="entry name" value="ClpP/TepA"/>
</dbReference>
<evidence type="ECO:0000256" key="2">
    <source>
        <dbReference type="ARBA" id="ARBA00022490"/>
    </source>
</evidence>
<dbReference type="InterPro" id="IPR001907">
    <property type="entry name" value="ClpP"/>
</dbReference>
<evidence type="ECO:0000313" key="9">
    <source>
        <dbReference type="EMBL" id="HAE7266266.1"/>
    </source>
</evidence>
<dbReference type="GO" id="GO:0004252">
    <property type="term" value="F:serine-type endopeptidase activity"/>
    <property type="evidence" value="ECO:0007669"/>
    <property type="project" value="InterPro"/>
</dbReference>
<dbReference type="GO" id="GO:0004176">
    <property type="term" value="F:ATP-dependent peptidase activity"/>
    <property type="evidence" value="ECO:0007669"/>
    <property type="project" value="InterPro"/>
</dbReference>
<comment type="similarity">
    <text evidence="1 6">Belongs to the peptidase S14 family.</text>
</comment>
<dbReference type="PANTHER" id="PTHR10381">
    <property type="entry name" value="ATP-DEPENDENT CLP PROTEASE PROTEOLYTIC SUBUNIT"/>
    <property type="match status" value="1"/>
</dbReference>
<dbReference type="PRINTS" id="PR00127">
    <property type="entry name" value="CLPPROTEASEP"/>
</dbReference>
<dbReference type="NCBIfam" id="NF045540">
    <property type="entry name" value="scaf_prot_MCP1"/>
    <property type="match status" value="1"/>
</dbReference>
<evidence type="ECO:0000313" key="8">
    <source>
        <dbReference type="EMBL" id="HAC9988663.1"/>
    </source>
</evidence>
<keyword evidence="4" id="KW-0378">Hydrolase</keyword>
<dbReference type="GO" id="GO:0006515">
    <property type="term" value="P:protein quality control for misfolded or incompletely synthesized proteins"/>
    <property type="evidence" value="ECO:0007669"/>
    <property type="project" value="TreeGrafter"/>
</dbReference>
<evidence type="ECO:0000256" key="3">
    <source>
        <dbReference type="ARBA" id="ARBA00022670"/>
    </source>
</evidence>
<evidence type="ECO:0000256" key="5">
    <source>
        <dbReference type="ARBA" id="ARBA00022825"/>
    </source>
</evidence>
<evidence type="ECO:0000256" key="4">
    <source>
        <dbReference type="ARBA" id="ARBA00022801"/>
    </source>
</evidence>
<organism evidence="7">
    <name type="scientific">Salmonella typhimurium</name>
    <dbReference type="NCBI Taxonomy" id="90371"/>
    <lineage>
        <taxon>Bacteria</taxon>
        <taxon>Pseudomonadati</taxon>
        <taxon>Pseudomonadota</taxon>
        <taxon>Gammaproteobacteria</taxon>
        <taxon>Enterobacterales</taxon>
        <taxon>Enterobacteriaceae</taxon>
        <taxon>Salmonella</taxon>
    </lineage>
</organism>
<protein>
    <recommendedName>
        <fullName evidence="6">ATP-dependent Clp protease proteolytic subunit</fullName>
    </recommendedName>
</protein>
<gene>
    <name evidence="7" type="ORF">G0L31_09740</name>
    <name evidence="8" type="ORF">G0L36_09695</name>
    <name evidence="9" type="ORF">G4O69_002577</name>
</gene>
<reference evidence="7" key="1">
    <citation type="journal article" date="2018" name="Genome Biol.">
        <title>SKESA: strategic k-mer extension for scrupulous assemblies.</title>
        <authorList>
            <person name="Souvorov A."/>
            <person name="Agarwala R."/>
            <person name="Lipman D.J."/>
        </authorList>
    </citation>
    <scope>NUCLEOTIDE SEQUENCE</scope>
    <source>
        <strain evidence="7">LT2</strain>
        <strain evidence="8">SARA2</strain>
    </source>
</reference>
<dbReference type="EMBL" id="DAANIH010000015">
    <property type="protein sequence ID" value="HAC9988663.1"/>
    <property type="molecule type" value="Genomic_DNA"/>
</dbReference>